<dbReference type="AlphaFoldDB" id="A0A835D6T9"/>
<dbReference type="PANTHER" id="PTHR31972:SF3">
    <property type="entry name" value="OS09G0416600 PROTEIN"/>
    <property type="match status" value="1"/>
</dbReference>
<sequence>MTLLVGDSHREACSRIKARKPERTQVLVLRREHVFGNRFYTTKARFGGRSRDISIDCSVGDDSMLCFSIDGKRVLQIKQLQWKFRGNERIEVDGVPIQVSWDVYSWLFEDVDDGHAVFMFRFEKMGFEDENEVNEKNGMVFWPQNSCGFGMNGFERKKIKKSLLKTRSSSSSSISSASSGRSSTVMEWASMEEDKLQNPSGFSLLVSRITLPHLSLSLPWSAGFSEFSLELSSNITTVAAPVQQPHRSRFTGNKRVALFLKFPFKSIPSSPYRYQLTATQPAVGPALEPPFLLGSDLRRGENSSPTHTSVIPNGHVTIISSSSNSSPVVPAPP</sequence>
<dbReference type="EMBL" id="JABCRI010000019">
    <property type="protein sequence ID" value="KAF8389179.1"/>
    <property type="molecule type" value="Genomic_DNA"/>
</dbReference>
<gene>
    <name evidence="1" type="ORF">HHK36_025872</name>
</gene>
<name>A0A835D6T9_TETSI</name>
<protein>
    <submittedName>
        <fullName evidence="1">Uncharacterized protein</fullName>
    </submittedName>
</protein>
<dbReference type="InterPro" id="IPR008586">
    <property type="entry name" value="DUF868_pln"/>
</dbReference>
<evidence type="ECO:0000313" key="1">
    <source>
        <dbReference type="EMBL" id="KAF8389179.1"/>
    </source>
</evidence>
<evidence type="ECO:0000313" key="2">
    <source>
        <dbReference type="Proteomes" id="UP000655225"/>
    </source>
</evidence>
<dbReference type="Pfam" id="PF05910">
    <property type="entry name" value="DUF868"/>
    <property type="match status" value="1"/>
</dbReference>
<comment type="caution">
    <text evidence="1">The sequence shown here is derived from an EMBL/GenBank/DDBJ whole genome shotgun (WGS) entry which is preliminary data.</text>
</comment>
<dbReference type="OrthoDB" id="1894291at2759"/>
<keyword evidence="2" id="KW-1185">Reference proteome</keyword>
<accession>A0A835D6T9</accession>
<proteinExistence type="predicted"/>
<reference evidence="1 2" key="1">
    <citation type="submission" date="2020-04" db="EMBL/GenBank/DDBJ databases">
        <title>Plant Genome Project.</title>
        <authorList>
            <person name="Zhang R.-G."/>
        </authorList>
    </citation>
    <scope>NUCLEOTIDE SEQUENCE [LARGE SCALE GENOMIC DNA]</scope>
    <source>
        <strain evidence="1">YNK0</strain>
        <tissue evidence="1">Leaf</tissue>
    </source>
</reference>
<dbReference type="PANTHER" id="PTHR31972">
    <property type="entry name" value="EXPRESSED PROTEIN"/>
    <property type="match status" value="1"/>
</dbReference>
<dbReference type="Proteomes" id="UP000655225">
    <property type="component" value="Unassembled WGS sequence"/>
</dbReference>
<organism evidence="1 2">
    <name type="scientific">Tetracentron sinense</name>
    <name type="common">Spur-leaf</name>
    <dbReference type="NCBI Taxonomy" id="13715"/>
    <lineage>
        <taxon>Eukaryota</taxon>
        <taxon>Viridiplantae</taxon>
        <taxon>Streptophyta</taxon>
        <taxon>Embryophyta</taxon>
        <taxon>Tracheophyta</taxon>
        <taxon>Spermatophyta</taxon>
        <taxon>Magnoliopsida</taxon>
        <taxon>Trochodendrales</taxon>
        <taxon>Trochodendraceae</taxon>
        <taxon>Tetracentron</taxon>
    </lineage>
</organism>